<evidence type="ECO:0000256" key="2">
    <source>
        <dbReference type="ARBA" id="ARBA00004496"/>
    </source>
</evidence>
<dbReference type="EMBL" id="AMSD01000001">
    <property type="protein sequence ID" value="EPE37997.1"/>
    <property type="molecule type" value="Genomic_DNA"/>
</dbReference>
<dbReference type="GO" id="GO:1990228">
    <property type="term" value="C:sulfurtransferase complex"/>
    <property type="evidence" value="ECO:0007669"/>
    <property type="project" value="TreeGrafter"/>
</dbReference>
<comment type="similarity">
    <text evidence="3">Belongs to the DsrE/TusD family.</text>
</comment>
<gene>
    <name evidence="7" type="ORF">O1U_0460</name>
</gene>
<dbReference type="NCBIfam" id="NF001237">
    <property type="entry name" value="PRK00207.1"/>
    <property type="match status" value="1"/>
</dbReference>
<dbReference type="AlphaFoldDB" id="S3DHS0"/>
<comment type="function">
    <text evidence="1">Could be part of a sulfur-relay system.</text>
</comment>
<evidence type="ECO:0000256" key="5">
    <source>
        <dbReference type="ARBA" id="ARBA00022490"/>
    </source>
</evidence>
<protein>
    <recommendedName>
        <fullName evidence="4">Sulfurtransferase TusD homolog</fullName>
    </recommendedName>
</protein>
<name>S3DHS0_9GAMM</name>
<keyword evidence="8" id="KW-1185">Reference proteome</keyword>
<evidence type="ECO:0000313" key="7">
    <source>
        <dbReference type="EMBL" id="EPE37997.1"/>
    </source>
</evidence>
<organism evidence="7 8">
    <name type="scientific">Candidatus Photodesmus katoptron Akat1</name>
    <dbReference type="NCBI Taxonomy" id="1236703"/>
    <lineage>
        <taxon>Bacteria</taxon>
        <taxon>Pseudomonadati</taxon>
        <taxon>Pseudomonadota</taxon>
        <taxon>Gammaproteobacteria</taxon>
        <taxon>Vibrionales</taxon>
        <taxon>Vibrionaceae</taxon>
        <taxon>Candidatus Photodesmus</taxon>
    </lineage>
</organism>
<dbReference type="NCBIfam" id="TIGR03012">
    <property type="entry name" value="sulf_tusD_dsrE"/>
    <property type="match status" value="1"/>
</dbReference>
<dbReference type="SUPFAM" id="SSF75169">
    <property type="entry name" value="DsrEFH-like"/>
    <property type="match status" value="1"/>
</dbReference>
<sequence length="95" mass="10619">MHDVFFYQNGVLNASSLTAPENDDFDLVLAWQKLAVAHKVKLEVCFSAALRRGIVGKNEAKRYQLSTSNLAKHFEQVGLGTLAEAILIQDRVIQF</sequence>
<dbReference type="InterPro" id="IPR027396">
    <property type="entry name" value="DsrEFH-like"/>
</dbReference>
<dbReference type="GO" id="GO:0016783">
    <property type="term" value="F:sulfurtransferase activity"/>
    <property type="evidence" value="ECO:0007669"/>
    <property type="project" value="InterPro"/>
</dbReference>
<keyword evidence="5" id="KW-0963">Cytoplasm</keyword>
<dbReference type="GO" id="GO:0097163">
    <property type="term" value="F:sulfur carrier activity"/>
    <property type="evidence" value="ECO:0007669"/>
    <property type="project" value="TreeGrafter"/>
</dbReference>
<dbReference type="STRING" id="28176.CF66_1006"/>
<dbReference type="InterPro" id="IPR017463">
    <property type="entry name" value="Sulphur_relay_TusD/DsrE"/>
</dbReference>
<keyword evidence="6 7" id="KW-0808">Transferase</keyword>
<dbReference type="PANTHER" id="PTHR34874">
    <property type="entry name" value="PROTEIN YCHN"/>
    <property type="match status" value="1"/>
</dbReference>
<reference evidence="7 8" key="1">
    <citation type="journal article" date="2014" name="Environ. Microbiol.">
        <title>Genomic signatures of obligate host dependence in the luminous bacterial symbiont of a vertebrate.</title>
        <authorList>
            <person name="Hendry T.A."/>
            <person name="de Wet J.R."/>
            <person name="Dunlap P.V."/>
        </authorList>
    </citation>
    <scope>NUCLEOTIDE SEQUENCE [LARGE SCALE GENOMIC DNA]</scope>
    <source>
        <strain evidence="7 8">Akat1</strain>
    </source>
</reference>
<comment type="subcellular location">
    <subcellularLocation>
        <location evidence="2">Cytoplasm</location>
    </subcellularLocation>
</comment>
<dbReference type="PANTHER" id="PTHR34874:SF3">
    <property type="entry name" value="SULFURTRANSFERASE TUSD"/>
    <property type="match status" value="1"/>
</dbReference>
<dbReference type="eggNOG" id="COG1553">
    <property type="taxonomic scope" value="Bacteria"/>
</dbReference>
<dbReference type="Proteomes" id="UP000053688">
    <property type="component" value="Unassembled WGS sequence"/>
</dbReference>
<evidence type="ECO:0000256" key="1">
    <source>
        <dbReference type="ARBA" id="ARBA00002850"/>
    </source>
</evidence>
<dbReference type="GO" id="GO:0002143">
    <property type="term" value="P:tRNA wobble position uridine thiolation"/>
    <property type="evidence" value="ECO:0007669"/>
    <property type="project" value="TreeGrafter"/>
</dbReference>
<dbReference type="Gene3D" id="3.40.1260.10">
    <property type="entry name" value="DsrEFH-like"/>
    <property type="match status" value="1"/>
</dbReference>
<proteinExistence type="inferred from homology"/>
<comment type="caution">
    <text evidence="7">The sequence shown here is derived from an EMBL/GenBank/DDBJ whole genome shotgun (WGS) entry which is preliminary data.</text>
</comment>
<evidence type="ECO:0000256" key="4">
    <source>
        <dbReference type="ARBA" id="ARBA00020425"/>
    </source>
</evidence>
<evidence type="ECO:0000313" key="8">
    <source>
        <dbReference type="Proteomes" id="UP000053688"/>
    </source>
</evidence>
<evidence type="ECO:0000256" key="6">
    <source>
        <dbReference type="ARBA" id="ARBA00022679"/>
    </source>
</evidence>
<dbReference type="InterPro" id="IPR003787">
    <property type="entry name" value="Sulphur_relay_DsrE/F-like"/>
</dbReference>
<evidence type="ECO:0000256" key="3">
    <source>
        <dbReference type="ARBA" id="ARBA00007067"/>
    </source>
</evidence>
<accession>S3DHS0</accession>
<dbReference type="Pfam" id="PF02635">
    <property type="entry name" value="DsrE"/>
    <property type="match status" value="1"/>
</dbReference>